<sequence length="72" mass="7996">MEKGKPFKLFVPPRLSSGQVSAVKPQSSGFNKCPDDDFNPPFVMTSTLNHSEITDSGKTRLSIYLAKFLKSF</sequence>
<dbReference type="GeneTree" id="ENSGT00960000189360"/>
<accession>A0A493T897</accession>
<proteinExistence type="predicted"/>
<reference evidence="1 2" key="1">
    <citation type="submission" date="2017-10" db="EMBL/GenBank/DDBJ databases">
        <title>A new Pekin duck reference genome.</title>
        <authorList>
            <person name="Hou Z.-C."/>
            <person name="Zhou Z.-K."/>
            <person name="Zhu F."/>
            <person name="Hou S.-S."/>
        </authorList>
    </citation>
    <scope>NUCLEOTIDE SEQUENCE [LARGE SCALE GENOMIC DNA]</scope>
</reference>
<name>A0A493T897_ANAPP</name>
<dbReference type="Proteomes" id="UP000016666">
    <property type="component" value="Chromosome 27"/>
</dbReference>
<keyword evidence="2" id="KW-1185">Reference proteome</keyword>
<reference evidence="1" key="3">
    <citation type="submission" date="2025-09" db="UniProtKB">
        <authorList>
            <consortium name="Ensembl"/>
        </authorList>
    </citation>
    <scope>IDENTIFICATION</scope>
</reference>
<protein>
    <submittedName>
        <fullName evidence="1">Uncharacterized protein</fullName>
    </submittedName>
</protein>
<evidence type="ECO:0000313" key="1">
    <source>
        <dbReference type="Ensembl" id="ENSAPLP00000022071.1"/>
    </source>
</evidence>
<dbReference type="OMA" id="NKCTEDY"/>
<dbReference type="Ensembl" id="ENSAPLT00000027469.1">
    <property type="protein sequence ID" value="ENSAPLP00000022071.1"/>
    <property type="gene ID" value="ENSAPLG00000023000.1"/>
</dbReference>
<organism evidence="1 2">
    <name type="scientific">Anas platyrhynchos platyrhynchos</name>
    <name type="common">Northern mallard</name>
    <dbReference type="NCBI Taxonomy" id="8840"/>
    <lineage>
        <taxon>Eukaryota</taxon>
        <taxon>Metazoa</taxon>
        <taxon>Chordata</taxon>
        <taxon>Craniata</taxon>
        <taxon>Vertebrata</taxon>
        <taxon>Euteleostomi</taxon>
        <taxon>Archelosauria</taxon>
        <taxon>Archosauria</taxon>
        <taxon>Dinosauria</taxon>
        <taxon>Saurischia</taxon>
        <taxon>Theropoda</taxon>
        <taxon>Coelurosauria</taxon>
        <taxon>Aves</taxon>
        <taxon>Neognathae</taxon>
        <taxon>Galloanserae</taxon>
        <taxon>Anseriformes</taxon>
        <taxon>Anatidae</taxon>
        <taxon>Anatinae</taxon>
        <taxon>Anas</taxon>
    </lineage>
</organism>
<reference evidence="1" key="2">
    <citation type="submission" date="2025-08" db="UniProtKB">
        <authorList>
            <consortium name="Ensembl"/>
        </authorList>
    </citation>
    <scope>IDENTIFICATION</scope>
</reference>
<dbReference type="AlphaFoldDB" id="A0A493T897"/>
<evidence type="ECO:0000313" key="2">
    <source>
        <dbReference type="Proteomes" id="UP000016666"/>
    </source>
</evidence>